<keyword evidence="1" id="KW-0812">Transmembrane</keyword>
<reference evidence="2 3" key="1">
    <citation type="journal article" date="2018" name="Sci. Rep.">
        <title>Comparative genomics provides insights into the lifestyle and reveals functional heterogeneity of dark septate endophytic fungi.</title>
        <authorList>
            <person name="Knapp D.G."/>
            <person name="Nemeth J.B."/>
            <person name="Barry K."/>
            <person name="Hainaut M."/>
            <person name="Henrissat B."/>
            <person name="Johnson J."/>
            <person name="Kuo A."/>
            <person name="Lim J.H.P."/>
            <person name="Lipzen A."/>
            <person name="Nolan M."/>
            <person name="Ohm R.A."/>
            <person name="Tamas L."/>
            <person name="Grigoriev I.V."/>
            <person name="Spatafora J.W."/>
            <person name="Nagy L.G."/>
            <person name="Kovacs G.M."/>
        </authorList>
    </citation>
    <scope>NUCLEOTIDE SEQUENCE [LARGE SCALE GENOMIC DNA]</scope>
    <source>
        <strain evidence="2 3">DSE2036</strain>
    </source>
</reference>
<sequence length="70" mass="8398">MLSFSLVFQVQCDLPMEFIEVNFFFSRASTSSVFSFFTSFCSSLFFVSFSLPVNKWLQTFLCFFFFFFFF</sequence>
<dbReference type="AlphaFoldDB" id="A0A2V1EFC7"/>
<dbReference type="EMBL" id="KZ805300">
    <property type="protein sequence ID" value="PVI08434.1"/>
    <property type="molecule type" value="Genomic_DNA"/>
</dbReference>
<feature type="transmembrane region" description="Helical" evidence="1">
    <location>
        <begin position="53"/>
        <end position="69"/>
    </location>
</feature>
<protein>
    <submittedName>
        <fullName evidence="2">Uncharacterized protein</fullName>
    </submittedName>
</protein>
<keyword evidence="3" id="KW-1185">Reference proteome</keyword>
<evidence type="ECO:0000313" key="2">
    <source>
        <dbReference type="EMBL" id="PVI08434.1"/>
    </source>
</evidence>
<evidence type="ECO:0000256" key="1">
    <source>
        <dbReference type="SAM" id="Phobius"/>
    </source>
</evidence>
<dbReference type="Proteomes" id="UP000244855">
    <property type="component" value="Unassembled WGS sequence"/>
</dbReference>
<evidence type="ECO:0000313" key="3">
    <source>
        <dbReference type="Proteomes" id="UP000244855"/>
    </source>
</evidence>
<organism evidence="2 3">
    <name type="scientific">Periconia macrospinosa</name>
    <dbReference type="NCBI Taxonomy" id="97972"/>
    <lineage>
        <taxon>Eukaryota</taxon>
        <taxon>Fungi</taxon>
        <taxon>Dikarya</taxon>
        <taxon>Ascomycota</taxon>
        <taxon>Pezizomycotina</taxon>
        <taxon>Dothideomycetes</taxon>
        <taxon>Pleosporomycetidae</taxon>
        <taxon>Pleosporales</taxon>
        <taxon>Massarineae</taxon>
        <taxon>Periconiaceae</taxon>
        <taxon>Periconia</taxon>
    </lineage>
</organism>
<keyword evidence="1" id="KW-1133">Transmembrane helix</keyword>
<gene>
    <name evidence="2" type="ORF">DM02DRAFT_2712</name>
</gene>
<keyword evidence="1" id="KW-0472">Membrane</keyword>
<accession>A0A2V1EFC7</accession>
<name>A0A2V1EFC7_9PLEO</name>
<proteinExistence type="predicted"/>